<comment type="caution">
    <text evidence="2">The sequence shown here is derived from an EMBL/GenBank/DDBJ whole genome shotgun (WGS) entry which is preliminary data.</text>
</comment>
<evidence type="ECO:0000313" key="2">
    <source>
        <dbReference type="EMBL" id="KAL3280823.1"/>
    </source>
</evidence>
<reference evidence="2 3" key="1">
    <citation type="journal article" date="2021" name="BMC Biol.">
        <title>Horizontally acquired antibacterial genes associated with adaptive radiation of ladybird beetles.</title>
        <authorList>
            <person name="Li H.S."/>
            <person name="Tang X.F."/>
            <person name="Huang Y.H."/>
            <person name="Xu Z.Y."/>
            <person name="Chen M.L."/>
            <person name="Du X.Y."/>
            <person name="Qiu B.Y."/>
            <person name="Chen P.T."/>
            <person name="Zhang W."/>
            <person name="Slipinski A."/>
            <person name="Escalona H.E."/>
            <person name="Waterhouse R.M."/>
            <person name="Zwick A."/>
            <person name="Pang H."/>
        </authorList>
    </citation>
    <scope>NUCLEOTIDE SEQUENCE [LARGE SCALE GENOMIC DNA]</scope>
    <source>
        <strain evidence="2">SYSU2018</strain>
    </source>
</reference>
<dbReference type="EMBL" id="JABFTP020000144">
    <property type="protein sequence ID" value="KAL3280823.1"/>
    <property type="molecule type" value="Genomic_DNA"/>
</dbReference>
<gene>
    <name evidence="2" type="ORF">HHI36_004054</name>
</gene>
<accession>A0ABD2NQH4</accession>
<evidence type="ECO:0000256" key="1">
    <source>
        <dbReference type="SAM" id="MobiDB-lite"/>
    </source>
</evidence>
<dbReference type="AlphaFoldDB" id="A0ABD2NQH4"/>
<organism evidence="2 3">
    <name type="scientific">Cryptolaemus montrouzieri</name>
    <dbReference type="NCBI Taxonomy" id="559131"/>
    <lineage>
        <taxon>Eukaryota</taxon>
        <taxon>Metazoa</taxon>
        <taxon>Ecdysozoa</taxon>
        <taxon>Arthropoda</taxon>
        <taxon>Hexapoda</taxon>
        <taxon>Insecta</taxon>
        <taxon>Pterygota</taxon>
        <taxon>Neoptera</taxon>
        <taxon>Endopterygota</taxon>
        <taxon>Coleoptera</taxon>
        <taxon>Polyphaga</taxon>
        <taxon>Cucujiformia</taxon>
        <taxon>Coccinelloidea</taxon>
        <taxon>Coccinellidae</taxon>
        <taxon>Scymninae</taxon>
        <taxon>Scymnini</taxon>
        <taxon>Cryptolaemus</taxon>
    </lineage>
</organism>
<feature type="compositionally biased region" description="Low complexity" evidence="1">
    <location>
        <begin position="45"/>
        <end position="89"/>
    </location>
</feature>
<dbReference type="Proteomes" id="UP001516400">
    <property type="component" value="Unassembled WGS sequence"/>
</dbReference>
<keyword evidence="3" id="KW-1185">Reference proteome</keyword>
<proteinExistence type="predicted"/>
<sequence>MNKTHVKRVCICEDNTLPIIIKINPCPGRTCPFARVSSGSLITEDSSSSSEYSFSIPSSSQDDGSSSSNTFKTDSSSGTSEGKSNSSTETYDDDRLIVECGAFEDGGKCVNDAQCATSTSIQEIGKVKGHHASQTICVHTRINADEKQRDLEEKIMRNQSKIIQENAIEENATGENEATSESS</sequence>
<feature type="region of interest" description="Disordered" evidence="1">
    <location>
        <begin position="45"/>
        <end position="90"/>
    </location>
</feature>
<evidence type="ECO:0000313" key="3">
    <source>
        <dbReference type="Proteomes" id="UP001516400"/>
    </source>
</evidence>
<name>A0ABD2NQH4_9CUCU</name>
<protein>
    <submittedName>
        <fullName evidence="2">Uncharacterized protein</fullName>
    </submittedName>
</protein>